<dbReference type="AlphaFoldDB" id="A0A956M352"/>
<accession>A0A956M352</accession>
<evidence type="ECO:0000313" key="3">
    <source>
        <dbReference type="Proteomes" id="UP000697710"/>
    </source>
</evidence>
<name>A0A956M352_UNCEI</name>
<reference evidence="2" key="2">
    <citation type="journal article" date="2021" name="Microbiome">
        <title>Successional dynamics and alternative stable states in a saline activated sludge microbial community over 9 years.</title>
        <authorList>
            <person name="Wang Y."/>
            <person name="Ye J."/>
            <person name="Ju F."/>
            <person name="Liu L."/>
            <person name="Boyd J.A."/>
            <person name="Deng Y."/>
            <person name="Parks D.H."/>
            <person name="Jiang X."/>
            <person name="Yin X."/>
            <person name="Woodcroft B.J."/>
            <person name="Tyson G.W."/>
            <person name="Hugenholtz P."/>
            <person name="Polz M.F."/>
            <person name="Zhang T."/>
        </authorList>
    </citation>
    <scope>NUCLEOTIDE SEQUENCE</scope>
    <source>
        <strain evidence="2">HKST-UBA01</strain>
    </source>
</reference>
<evidence type="ECO:0000313" key="2">
    <source>
        <dbReference type="EMBL" id="MCA9730321.1"/>
    </source>
</evidence>
<keyword evidence="2" id="KW-0966">Cell projection</keyword>
<keyword evidence="2" id="KW-0969">Cilium</keyword>
<comment type="caution">
    <text evidence="2">The sequence shown here is derived from an EMBL/GenBank/DDBJ whole genome shotgun (WGS) entry which is preliminary data.</text>
</comment>
<evidence type="ECO:0000259" key="1">
    <source>
        <dbReference type="Pfam" id="PF13860"/>
    </source>
</evidence>
<proteinExistence type="predicted"/>
<reference evidence="2" key="1">
    <citation type="submission" date="2020-04" db="EMBL/GenBank/DDBJ databases">
        <authorList>
            <person name="Zhang T."/>
        </authorList>
    </citation>
    <scope>NUCLEOTIDE SEQUENCE</scope>
    <source>
        <strain evidence="2">HKST-UBA01</strain>
    </source>
</reference>
<dbReference type="Gene3D" id="2.60.40.4070">
    <property type="match status" value="1"/>
</dbReference>
<gene>
    <name evidence="2" type="ORF">KC729_21750</name>
</gene>
<dbReference type="InterPro" id="IPR025965">
    <property type="entry name" value="FlgD/Vpr_Ig-like"/>
</dbReference>
<sequence length="68" mass="7317">TAAILVTIHDVMGRTVRTISPGESDASGAPAFTWDGKDDAGRDLGAGTYWVRVTSTTGEWSRPLIRLR</sequence>
<dbReference type="EMBL" id="JAGQHR010001108">
    <property type="protein sequence ID" value="MCA9730321.1"/>
    <property type="molecule type" value="Genomic_DNA"/>
</dbReference>
<organism evidence="2 3">
    <name type="scientific">Eiseniibacteriota bacterium</name>
    <dbReference type="NCBI Taxonomy" id="2212470"/>
    <lineage>
        <taxon>Bacteria</taxon>
        <taxon>Candidatus Eiseniibacteriota</taxon>
    </lineage>
</organism>
<protein>
    <submittedName>
        <fullName evidence="2">Flagellar biosynthesis protein FlgD</fullName>
    </submittedName>
</protein>
<feature type="domain" description="FlgD/Vpr Ig-like" evidence="1">
    <location>
        <begin position="5"/>
        <end position="58"/>
    </location>
</feature>
<feature type="non-terminal residue" evidence="2">
    <location>
        <position position="1"/>
    </location>
</feature>
<dbReference type="Proteomes" id="UP000697710">
    <property type="component" value="Unassembled WGS sequence"/>
</dbReference>
<keyword evidence="2" id="KW-0282">Flagellum</keyword>
<dbReference type="Pfam" id="PF13860">
    <property type="entry name" value="FlgD_ig"/>
    <property type="match status" value="1"/>
</dbReference>